<comment type="caution">
    <text evidence="5">The sequence shown here is derived from an EMBL/GenBank/DDBJ whole genome shotgun (WGS) entry which is preliminary data.</text>
</comment>
<name>A0A926I5C0_9FIRM</name>
<evidence type="ECO:0000313" key="5">
    <source>
        <dbReference type="EMBL" id="MBC8568739.1"/>
    </source>
</evidence>
<dbReference type="PROSITE" id="PS01065">
    <property type="entry name" value="ETF_BETA"/>
    <property type="match status" value="1"/>
</dbReference>
<dbReference type="Gene3D" id="3.40.50.620">
    <property type="entry name" value="HUPs"/>
    <property type="match status" value="1"/>
</dbReference>
<dbReference type="AlphaFoldDB" id="A0A926I5C0"/>
<dbReference type="InterPro" id="IPR014729">
    <property type="entry name" value="Rossmann-like_a/b/a_fold"/>
</dbReference>
<dbReference type="InterPro" id="IPR033948">
    <property type="entry name" value="ETF_beta_N"/>
</dbReference>
<evidence type="ECO:0000259" key="4">
    <source>
        <dbReference type="SMART" id="SM00893"/>
    </source>
</evidence>
<dbReference type="GO" id="GO:0009055">
    <property type="term" value="F:electron transfer activity"/>
    <property type="evidence" value="ECO:0007669"/>
    <property type="project" value="InterPro"/>
</dbReference>
<proteinExistence type="inferred from homology"/>
<sequence length="265" mass="29108">MAFKVLVCAKQVPDTNEIKINPETGTLIRDGVPSILNPDDANALEEALKIKDKFDDVHVTVITMGPPQAEEMLFECIAMGADEGILISDRAVGGSDTWATSNAITAAIKKYGDFDMIFAGRQAIDGDTAQVGPQIAEKMDLPQVTYVQKFEISDDRKKVTVERQLEDGYEVIEIALPCMLTAIKELNTPRYMSIAGIYNQNKDIKVWNAADIQVDLSTVGLKASPTNVFRSFTPKPKGKGIMLDGDSEKDLAKNLLIHLKQKHVI</sequence>
<dbReference type="InterPro" id="IPR000049">
    <property type="entry name" value="ET-Flavoprotein_bsu_CS"/>
</dbReference>
<dbReference type="Pfam" id="PF01012">
    <property type="entry name" value="ETF"/>
    <property type="match status" value="1"/>
</dbReference>
<feature type="domain" description="Electron transfer flavoprotein alpha/beta-subunit N-terminal" evidence="4">
    <location>
        <begin position="24"/>
        <end position="216"/>
    </location>
</feature>
<evidence type="ECO:0000256" key="2">
    <source>
        <dbReference type="ARBA" id="ARBA00042002"/>
    </source>
</evidence>
<dbReference type="NCBIfam" id="NF040731">
    <property type="entry name" value="flavo_sub_EftB"/>
    <property type="match status" value="1"/>
</dbReference>
<dbReference type="InterPro" id="IPR012255">
    <property type="entry name" value="ETF_b"/>
</dbReference>
<dbReference type="CDD" id="cd01714">
    <property type="entry name" value="ETF_beta"/>
    <property type="match status" value="1"/>
</dbReference>
<organism evidence="5 6">
    <name type="scientific">Lentihominibacter hominis</name>
    <dbReference type="NCBI Taxonomy" id="2763645"/>
    <lineage>
        <taxon>Bacteria</taxon>
        <taxon>Bacillati</taxon>
        <taxon>Bacillota</taxon>
        <taxon>Clostridia</taxon>
        <taxon>Peptostreptococcales</taxon>
        <taxon>Anaerovoracaceae</taxon>
        <taxon>Lentihominibacter</taxon>
    </lineage>
</organism>
<evidence type="ECO:0000313" key="6">
    <source>
        <dbReference type="Proteomes" id="UP000610862"/>
    </source>
</evidence>
<comment type="cofactor">
    <cofactor evidence="3">
        <name>AMP</name>
        <dbReference type="ChEBI" id="CHEBI:456215"/>
    </cofactor>
</comment>
<dbReference type="EMBL" id="JACRTA010000003">
    <property type="protein sequence ID" value="MBC8568739.1"/>
    <property type="molecule type" value="Genomic_DNA"/>
</dbReference>
<dbReference type="InterPro" id="IPR014730">
    <property type="entry name" value="ETF_a/b_N"/>
</dbReference>
<keyword evidence="6" id="KW-1185">Reference proteome</keyword>
<gene>
    <name evidence="5" type="ORF">H8692_08215</name>
</gene>
<dbReference type="SMART" id="SM00893">
    <property type="entry name" value="ETF"/>
    <property type="match status" value="1"/>
</dbReference>
<dbReference type="Proteomes" id="UP000610862">
    <property type="component" value="Unassembled WGS sequence"/>
</dbReference>
<accession>A0A926I5C0</accession>
<evidence type="ECO:0000256" key="1">
    <source>
        <dbReference type="ARBA" id="ARBA00007557"/>
    </source>
</evidence>
<protein>
    <recommendedName>
        <fullName evidence="2">Electron transfer flavoprotein small subunit</fullName>
    </recommendedName>
</protein>
<dbReference type="RefSeq" id="WP_187525440.1">
    <property type="nucleotide sequence ID" value="NZ_JACRTA010000003.1"/>
</dbReference>
<dbReference type="SUPFAM" id="SSF52402">
    <property type="entry name" value="Adenine nucleotide alpha hydrolases-like"/>
    <property type="match status" value="1"/>
</dbReference>
<reference evidence="5" key="1">
    <citation type="submission" date="2020-08" db="EMBL/GenBank/DDBJ databases">
        <title>Genome public.</title>
        <authorList>
            <person name="Liu C."/>
            <person name="Sun Q."/>
        </authorList>
    </citation>
    <scope>NUCLEOTIDE SEQUENCE</scope>
    <source>
        <strain evidence="5">NSJ-24</strain>
    </source>
</reference>
<comment type="similarity">
    <text evidence="1">Belongs to the ETF beta-subunit/FixA family.</text>
</comment>
<dbReference type="PANTHER" id="PTHR21294:SF17">
    <property type="entry name" value="PROTEIN FIXA"/>
    <property type="match status" value="1"/>
</dbReference>
<evidence type="ECO:0000256" key="3">
    <source>
        <dbReference type="ARBA" id="ARBA00049933"/>
    </source>
</evidence>
<dbReference type="PIRSF" id="PIRSF000090">
    <property type="entry name" value="Beta-ETF"/>
    <property type="match status" value="1"/>
</dbReference>
<dbReference type="PANTHER" id="PTHR21294">
    <property type="entry name" value="ELECTRON TRANSFER FLAVOPROTEIN BETA-SUBUNIT"/>
    <property type="match status" value="1"/>
</dbReference>